<comment type="caution">
    <text evidence="2">The sequence shown here is derived from an EMBL/GenBank/DDBJ whole genome shotgun (WGS) entry which is preliminary data.</text>
</comment>
<dbReference type="Proteomes" id="UP001499979">
    <property type="component" value="Unassembled WGS sequence"/>
</dbReference>
<keyword evidence="3" id="KW-1185">Reference proteome</keyword>
<proteinExistence type="predicted"/>
<dbReference type="CDD" id="cd06530">
    <property type="entry name" value="S26_SPase_I"/>
    <property type="match status" value="1"/>
</dbReference>
<dbReference type="EMBL" id="BAAAJE010000008">
    <property type="protein sequence ID" value="GAA1142360.1"/>
    <property type="molecule type" value="Genomic_DNA"/>
</dbReference>
<feature type="transmembrane region" description="Helical" evidence="1">
    <location>
        <begin position="18"/>
        <end position="40"/>
    </location>
</feature>
<keyword evidence="1" id="KW-0472">Membrane</keyword>
<evidence type="ECO:0008006" key="4">
    <source>
        <dbReference type="Google" id="ProtNLM"/>
    </source>
</evidence>
<organism evidence="2 3">
    <name type="scientific">Nocardioides aquiterrae</name>
    <dbReference type="NCBI Taxonomy" id="203799"/>
    <lineage>
        <taxon>Bacteria</taxon>
        <taxon>Bacillati</taxon>
        <taxon>Actinomycetota</taxon>
        <taxon>Actinomycetes</taxon>
        <taxon>Propionibacteriales</taxon>
        <taxon>Nocardioidaceae</taxon>
        <taxon>Nocardioides</taxon>
    </lineage>
</organism>
<keyword evidence="1" id="KW-1133">Transmembrane helix</keyword>
<dbReference type="RefSeq" id="WP_343907628.1">
    <property type="nucleotide sequence ID" value="NZ_BAAAJE010000008.1"/>
</dbReference>
<name>A0ABN1UFP2_9ACTN</name>
<reference evidence="2 3" key="1">
    <citation type="journal article" date="2019" name="Int. J. Syst. Evol. Microbiol.">
        <title>The Global Catalogue of Microorganisms (GCM) 10K type strain sequencing project: providing services to taxonomists for standard genome sequencing and annotation.</title>
        <authorList>
            <consortium name="The Broad Institute Genomics Platform"/>
            <consortium name="The Broad Institute Genome Sequencing Center for Infectious Disease"/>
            <person name="Wu L."/>
            <person name="Ma J."/>
        </authorList>
    </citation>
    <scope>NUCLEOTIDE SEQUENCE [LARGE SCALE GENOMIC DNA]</scope>
    <source>
        <strain evidence="2 3">JCM 11813</strain>
    </source>
</reference>
<keyword evidence="1" id="KW-0812">Transmembrane</keyword>
<dbReference type="InterPro" id="IPR019533">
    <property type="entry name" value="Peptidase_S26"/>
</dbReference>
<evidence type="ECO:0000313" key="3">
    <source>
        <dbReference type="Proteomes" id="UP001499979"/>
    </source>
</evidence>
<feature type="transmembrane region" description="Helical" evidence="1">
    <location>
        <begin position="149"/>
        <end position="167"/>
    </location>
</feature>
<evidence type="ECO:0000313" key="2">
    <source>
        <dbReference type="EMBL" id="GAA1142360.1"/>
    </source>
</evidence>
<protein>
    <recommendedName>
        <fullName evidence="4">Signal peptidase I</fullName>
    </recommendedName>
</protein>
<accession>A0ABN1UFP2</accession>
<sequence>MEITTSPHRPASTPWGRLVALVVILGPVTVLVLLPIGLGLQRYVMTGDSMDGERPDGIPRGSVVFERPVPVDDLRVGDVITYRPPASAHVDGMVTHRIVAIDHSGIVTQGDALAEPDPWRLQPDGSVVPQVVFSLPWVGYAYLVLGDPVLWLLLLGGAGLLAALLAAGTVRSRRPAAVLVGAGTGGQR</sequence>
<gene>
    <name evidence="2" type="ORF">GCM10009606_22500</name>
</gene>
<evidence type="ECO:0000256" key="1">
    <source>
        <dbReference type="SAM" id="Phobius"/>
    </source>
</evidence>